<feature type="domain" description="HTH luxR-type" evidence="4">
    <location>
        <begin position="475"/>
        <end position="540"/>
    </location>
</feature>
<dbReference type="InterPro" id="IPR016032">
    <property type="entry name" value="Sig_transdc_resp-reg_C-effctor"/>
</dbReference>
<dbReference type="InterPro" id="IPR011990">
    <property type="entry name" value="TPR-like_helical_dom_sf"/>
</dbReference>
<keyword evidence="2" id="KW-0238">DNA-binding</keyword>
<dbReference type="AlphaFoldDB" id="A0A238XMF5"/>
<evidence type="ECO:0000313" key="5">
    <source>
        <dbReference type="EMBL" id="SNR59751.1"/>
    </source>
</evidence>
<evidence type="ECO:0000256" key="2">
    <source>
        <dbReference type="ARBA" id="ARBA00023125"/>
    </source>
</evidence>
<dbReference type="PANTHER" id="PTHR44688:SF16">
    <property type="entry name" value="DNA-BINDING TRANSCRIPTIONAL ACTIVATOR DEVR_DOSR"/>
    <property type="match status" value="1"/>
</dbReference>
<dbReference type="CDD" id="cd06170">
    <property type="entry name" value="LuxR_C_like"/>
    <property type="match status" value="1"/>
</dbReference>
<proteinExistence type="predicted"/>
<evidence type="ECO:0000256" key="3">
    <source>
        <dbReference type="ARBA" id="ARBA00023163"/>
    </source>
</evidence>
<dbReference type="SMART" id="SM00421">
    <property type="entry name" value="HTH_LUXR"/>
    <property type="match status" value="1"/>
</dbReference>
<dbReference type="EMBL" id="FZNW01000011">
    <property type="protein sequence ID" value="SNR59751.1"/>
    <property type="molecule type" value="Genomic_DNA"/>
</dbReference>
<evidence type="ECO:0000313" key="6">
    <source>
        <dbReference type="Proteomes" id="UP000198348"/>
    </source>
</evidence>
<accession>A0A238XMF5</accession>
<evidence type="ECO:0000256" key="1">
    <source>
        <dbReference type="ARBA" id="ARBA00023015"/>
    </source>
</evidence>
<protein>
    <submittedName>
        <fullName evidence="5">Regulatory protein, luxR family</fullName>
    </submittedName>
</protein>
<keyword evidence="3" id="KW-0804">Transcription</keyword>
<evidence type="ECO:0000259" key="4">
    <source>
        <dbReference type="PROSITE" id="PS50043"/>
    </source>
</evidence>
<sequence length="547" mass="58982">METSDVLVAAREAYSRHDWHSACKGFAAAREQGELSPDDCHAAAKSAWWLGRIAECLEGFEEAYRRFLAAGQPLQAAMSALLLGIHSQERGETARGSAWLSRVRRLVADEPDSAVHGYLLYTDMFATMGDGDVENALSYARRMEALGNRLGDPNVAALGVLGQGRALVKQGLVGDGLSLLDEAMLAAVSDQLDPTWAGAIYCHLMDVCQELLDLRRAVEWTMVATRQLDVHPEVSTLPGICRVHRAQVLQVQGDWRRAEREASRACQDMSHVHVLSAAEGHYELGEIRRLKGDRTGAEESFKHAHRLGRDPQPGLALLRLTEGRVDVAVGSLRAALACERNDRLKRARLCAAQVEVATVAGDLTTAAGACAELESTAHAYGSSGLEATASQARGRVHLAEGSASEALAALRAACRSWQDLDAPYEAARTRVLIAEAYRALGDDSAVELELEAARVVFQRLGAATDARHAAERAASAPLPGGLSDREVEVLRLVATGRSNREIAAELVISEKTVHRHLSNIFGKLELSSRTAAAAFAYDHGLVSQRDG</sequence>
<dbReference type="PROSITE" id="PS50043">
    <property type="entry name" value="HTH_LUXR_2"/>
    <property type="match status" value="1"/>
</dbReference>
<dbReference type="SUPFAM" id="SSF48452">
    <property type="entry name" value="TPR-like"/>
    <property type="match status" value="2"/>
</dbReference>
<organism evidence="5 6">
    <name type="scientific">Haloechinothrix alba</name>
    <dbReference type="NCBI Taxonomy" id="664784"/>
    <lineage>
        <taxon>Bacteria</taxon>
        <taxon>Bacillati</taxon>
        <taxon>Actinomycetota</taxon>
        <taxon>Actinomycetes</taxon>
        <taxon>Pseudonocardiales</taxon>
        <taxon>Pseudonocardiaceae</taxon>
        <taxon>Haloechinothrix</taxon>
    </lineage>
</organism>
<dbReference type="Proteomes" id="UP000198348">
    <property type="component" value="Unassembled WGS sequence"/>
</dbReference>
<dbReference type="PANTHER" id="PTHR44688">
    <property type="entry name" value="DNA-BINDING TRANSCRIPTIONAL ACTIVATOR DEVR_DOSR"/>
    <property type="match status" value="1"/>
</dbReference>
<reference evidence="6" key="1">
    <citation type="submission" date="2017-06" db="EMBL/GenBank/DDBJ databases">
        <authorList>
            <person name="Varghese N."/>
            <person name="Submissions S."/>
        </authorList>
    </citation>
    <scope>NUCLEOTIDE SEQUENCE [LARGE SCALE GENOMIC DNA]</scope>
    <source>
        <strain evidence="6">DSM 45207</strain>
    </source>
</reference>
<dbReference type="SUPFAM" id="SSF46894">
    <property type="entry name" value="C-terminal effector domain of the bipartite response regulators"/>
    <property type="match status" value="1"/>
</dbReference>
<name>A0A238XMF5_9PSEU</name>
<dbReference type="Gene3D" id="1.25.40.10">
    <property type="entry name" value="Tetratricopeptide repeat domain"/>
    <property type="match status" value="1"/>
</dbReference>
<dbReference type="PROSITE" id="PS00622">
    <property type="entry name" value="HTH_LUXR_1"/>
    <property type="match status" value="1"/>
</dbReference>
<keyword evidence="6" id="KW-1185">Reference proteome</keyword>
<dbReference type="OrthoDB" id="9808843at2"/>
<dbReference type="Gene3D" id="1.10.10.10">
    <property type="entry name" value="Winged helix-like DNA-binding domain superfamily/Winged helix DNA-binding domain"/>
    <property type="match status" value="1"/>
</dbReference>
<dbReference type="RefSeq" id="WP_089301731.1">
    <property type="nucleotide sequence ID" value="NZ_FZNW01000011.1"/>
</dbReference>
<dbReference type="InterPro" id="IPR000792">
    <property type="entry name" value="Tscrpt_reg_LuxR_C"/>
</dbReference>
<dbReference type="InterPro" id="IPR036388">
    <property type="entry name" value="WH-like_DNA-bd_sf"/>
</dbReference>
<dbReference type="PRINTS" id="PR00038">
    <property type="entry name" value="HTHLUXR"/>
</dbReference>
<dbReference type="GO" id="GO:0006355">
    <property type="term" value="P:regulation of DNA-templated transcription"/>
    <property type="evidence" value="ECO:0007669"/>
    <property type="project" value="InterPro"/>
</dbReference>
<keyword evidence="1" id="KW-0805">Transcription regulation</keyword>
<dbReference type="GO" id="GO:0003677">
    <property type="term" value="F:DNA binding"/>
    <property type="evidence" value="ECO:0007669"/>
    <property type="project" value="UniProtKB-KW"/>
</dbReference>
<dbReference type="Pfam" id="PF00196">
    <property type="entry name" value="GerE"/>
    <property type="match status" value="1"/>
</dbReference>
<gene>
    <name evidence="5" type="ORF">SAMN06265360_111110</name>
</gene>